<organism evidence="1">
    <name type="scientific">bioreactor metagenome</name>
    <dbReference type="NCBI Taxonomy" id="1076179"/>
    <lineage>
        <taxon>unclassified sequences</taxon>
        <taxon>metagenomes</taxon>
        <taxon>ecological metagenomes</taxon>
    </lineage>
</organism>
<name>A0A645GPC3_9ZZZZ</name>
<keyword evidence="1" id="KW-0326">Glycosidase</keyword>
<reference evidence="1" key="1">
    <citation type="submission" date="2019-08" db="EMBL/GenBank/DDBJ databases">
        <authorList>
            <person name="Kucharzyk K."/>
            <person name="Murdoch R.W."/>
            <person name="Higgins S."/>
            <person name="Loffler F."/>
        </authorList>
    </citation>
    <scope>NUCLEOTIDE SEQUENCE</scope>
</reference>
<dbReference type="GO" id="GO:0016798">
    <property type="term" value="F:hydrolase activity, acting on glycosyl bonds"/>
    <property type="evidence" value="ECO:0007669"/>
    <property type="project" value="UniProtKB-KW"/>
</dbReference>
<protein>
    <submittedName>
        <fullName evidence="1">Glycosyl hydrolase family 109 protein 1</fullName>
        <ecNumber evidence="1">3.2.1.-</ecNumber>
    </submittedName>
</protein>
<gene>
    <name evidence="1" type="ORF">SDC9_176206</name>
</gene>
<proteinExistence type="predicted"/>
<accession>A0A645GPC3</accession>
<sequence length="84" mass="9539">MCGYRAPKLDIVRVGFIGIGNRGYANLNQMTFLEGVQIKAVCDIVPFRIDNVQQLLRKQGLPEVQVYTGREDAKKRLVYSPKKL</sequence>
<dbReference type="InterPro" id="IPR036291">
    <property type="entry name" value="NAD(P)-bd_dom_sf"/>
</dbReference>
<comment type="caution">
    <text evidence="1">The sequence shown here is derived from an EMBL/GenBank/DDBJ whole genome shotgun (WGS) entry which is preliminary data.</text>
</comment>
<dbReference type="SUPFAM" id="SSF51735">
    <property type="entry name" value="NAD(P)-binding Rossmann-fold domains"/>
    <property type="match status" value="1"/>
</dbReference>
<keyword evidence="1" id="KW-0378">Hydrolase</keyword>
<dbReference type="EMBL" id="VSSQ01079166">
    <property type="protein sequence ID" value="MPN28761.1"/>
    <property type="molecule type" value="Genomic_DNA"/>
</dbReference>
<evidence type="ECO:0000313" key="1">
    <source>
        <dbReference type="EMBL" id="MPN28761.1"/>
    </source>
</evidence>
<dbReference type="AlphaFoldDB" id="A0A645GPC3"/>
<dbReference type="EC" id="3.2.1.-" evidence="1"/>
<dbReference type="Gene3D" id="3.40.50.720">
    <property type="entry name" value="NAD(P)-binding Rossmann-like Domain"/>
    <property type="match status" value="1"/>
</dbReference>